<feature type="signal peptide" evidence="8">
    <location>
        <begin position="1"/>
        <end position="21"/>
    </location>
</feature>
<comment type="subcellular location">
    <subcellularLocation>
        <location evidence="1">Cell outer membrane</location>
    </subcellularLocation>
</comment>
<evidence type="ECO:0000256" key="1">
    <source>
        <dbReference type="ARBA" id="ARBA00004442"/>
    </source>
</evidence>
<evidence type="ECO:0000256" key="6">
    <source>
        <dbReference type="ARBA" id="ARBA00023237"/>
    </source>
</evidence>
<keyword evidence="4" id="KW-0472">Membrane</keyword>
<keyword evidence="5" id="KW-0564">Palmitate</keyword>
<protein>
    <recommendedName>
        <fullName evidence="11">Fimbrillin-A associated anchor proteins Mfa1 and Mfa2</fullName>
    </recommendedName>
</protein>
<evidence type="ECO:0000256" key="2">
    <source>
        <dbReference type="ARBA" id="ARBA00007248"/>
    </source>
</evidence>
<evidence type="ECO:0000313" key="9">
    <source>
        <dbReference type="EMBL" id="GCB34795.1"/>
    </source>
</evidence>
<keyword evidence="3 8" id="KW-0732">Signal</keyword>
<dbReference type="GO" id="GO:0009279">
    <property type="term" value="C:cell outer membrane"/>
    <property type="evidence" value="ECO:0007669"/>
    <property type="project" value="UniProtKB-SubCell"/>
</dbReference>
<evidence type="ECO:0000256" key="4">
    <source>
        <dbReference type="ARBA" id="ARBA00023136"/>
    </source>
</evidence>
<dbReference type="InterPro" id="IPR014941">
    <property type="entry name" value="FimB/Mfa2/Mfa3"/>
</dbReference>
<reference evidence="9 10" key="1">
    <citation type="submission" date="2018-10" db="EMBL/GenBank/DDBJ databases">
        <title>Draft Genome Sequence of Bacteroides sp. KCTC 15687.</title>
        <authorList>
            <person name="Yu S.Y."/>
            <person name="Kim J.S."/>
            <person name="Oh B.S."/>
            <person name="Park S.H."/>
            <person name="Kang S.W."/>
            <person name="Park J.E."/>
            <person name="Choi S.H."/>
            <person name="Han K.I."/>
            <person name="Lee K.C."/>
            <person name="Eom M.K."/>
            <person name="Suh M.K."/>
            <person name="Lee D.H."/>
            <person name="Yoon H."/>
            <person name="Kim B."/>
            <person name="Yang S.J."/>
            <person name="Lee J.S."/>
            <person name="Lee J.H."/>
        </authorList>
    </citation>
    <scope>NUCLEOTIDE SEQUENCE [LARGE SCALE GENOMIC DNA]</scope>
    <source>
        <strain evidence="9 10">KCTC 15687</strain>
    </source>
</reference>
<keyword evidence="7" id="KW-0449">Lipoprotein</keyword>
<sequence>MKKLILILISALLVLPTSCVKDDLDACAGLLHLYFSYIYRETNEFYSTVNTDVHVNYYYKESGEKYRETTVERASIDINTPYLWEKTLQDRDSVILVSWTHDERVDYVEPSGTPKGEGYVHLKEITEGSGICLPVDDLLYGTVSFDAGMRTQRNDVTIPFVRAVCRVRITMIPETVQDGSGDITVNGGSGTRADGGTGSVVIPHADDYTFHLEGTRNKIDYNNITSGEAITLAPKAYYDEKTGNVTTNWFGAFSSLEEYLNVNVFIKKDQVAKFDCAPIQLASTPGDYIDLVIDGRYTRPVLSVKVNGWRLAKVESSM</sequence>
<proteinExistence type="inferred from homology"/>
<evidence type="ECO:0000256" key="8">
    <source>
        <dbReference type="SAM" id="SignalP"/>
    </source>
</evidence>
<dbReference type="OrthoDB" id="1037232at2"/>
<comment type="similarity">
    <text evidence="2">Belongs to the bacteroidetes fimbrillin superfamily. FimB/Mfa2 family.</text>
</comment>
<feature type="chain" id="PRO_5019572035" description="Fimbrillin-A associated anchor proteins Mfa1 and Mfa2" evidence="8">
    <location>
        <begin position="22"/>
        <end position="318"/>
    </location>
</feature>
<dbReference type="Gene3D" id="2.60.40.2100">
    <property type="match status" value="1"/>
</dbReference>
<organism evidence="9 10">
    <name type="scientific">Bacteroides faecalis</name>
    <dbReference type="NCBI Taxonomy" id="2447885"/>
    <lineage>
        <taxon>Bacteria</taxon>
        <taxon>Pseudomonadati</taxon>
        <taxon>Bacteroidota</taxon>
        <taxon>Bacteroidia</taxon>
        <taxon>Bacteroidales</taxon>
        <taxon>Bacteroidaceae</taxon>
        <taxon>Bacteroides</taxon>
    </lineage>
</organism>
<evidence type="ECO:0008006" key="11">
    <source>
        <dbReference type="Google" id="ProtNLM"/>
    </source>
</evidence>
<dbReference type="RefSeq" id="WP_125040927.1">
    <property type="nucleotide sequence ID" value="NZ_BHWB01000004.1"/>
</dbReference>
<name>A0A401LTA8_9BACE</name>
<comment type="caution">
    <text evidence="9">The sequence shown here is derived from an EMBL/GenBank/DDBJ whole genome shotgun (WGS) entry which is preliminary data.</text>
</comment>
<gene>
    <name evidence="9" type="ORF">KGMB02408_17400</name>
</gene>
<evidence type="ECO:0000256" key="7">
    <source>
        <dbReference type="ARBA" id="ARBA00023288"/>
    </source>
</evidence>
<dbReference type="Proteomes" id="UP000288079">
    <property type="component" value="Unassembled WGS sequence"/>
</dbReference>
<evidence type="ECO:0000256" key="5">
    <source>
        <dbReference type="ARBA" id="ARBA00023139"/>
    </source>
</evidence>
<accession>A0A401LTA8</accession>
<evidence type="ECO:0000313" key="10">
    <source>
        <dbReference type="Proteomes" id="UP000288079"/>
    </source>
</evidence>
<evidence type="ECO:0000256" key="3">
    <source>
        <dbReference type="ARBA" id="ARBA00022729"/>
    </source>
</evidence>
<dbReference type="EMBL" id="BHWB01000004">
    <property type="protein sequence ID" value="GCB34795.1"/>
    <property type="molecule type" value="Genomic_DNA"/>
</dbReference>
<keyword evidence="6" id="KW-0998">Cell outer membrane</keyword>
<keyword evidence="10" id="KW-1185">Reference proteome</keyword>
<dbReference type="AlphaFoldDB" id="A0A401LTA8"/>
<dbReference type="Pfam" id="PF08842">
    <property type="entry name" value="Mfa2"/>
    <property type="match status" value="1"/>
</dbReference>